<proteinExistence type="predicted"/>
<keyword evidence="2" id="KW-1185">Reference proteome</keyword>
<evidence type="ECO:0000313" key="2">
    <source>
        <dbReference type="Proteomes" id="UP000321275"/>
    </source>
</evidence>
<reference evidence="1 2" key="1">
    <citation type="submission" date="2019-07" db="EMBL/GenBank/DDBJ databases">
        <title>Whole genome shotgun sequence of Halomonas pacifica NBRC 102220.</title>
        <authorList>
            <person name="Hosoyama A."/>
            <person name="Uohara A."/>
            <person name="Ohji S."/>
            <person name="Ichikawa N."/>
        </authorList>
    </citation>
    <scope>NUCLEOTIDE SEQUENCE [LARGE SCALE GENOMIC DNA]</scope>
    <source>
        <strain evidence="1 2">NBRC 102220</strain>
    </source>
</reference>
<sequence length="141" mass="15239">MAPAGGWVVLVSSIRPTASPTANPIDQGVIFIKVATDRPIAVVNRCPTMTFRGCAKGLSGRPNRITMVAPKGAINQREDSVMALRLPSVVIHSMAPKPAIKGARWRDLGRRWSMGKPLRETDRSAQSRQVCLPVSSCAHPM</sequence>
<organism evidence="1 2">
    <name type="scientific">Bisbaumannia pacifica</name>
    <dbReference type="NCBI Taxonomy" id="77098"/>
    <lineage>
        <taxon>Bacteria</taxon>
        <taxon>Pseudomonadati</taxon>
        <taxon>Pseudomonadota</taxon>
        <taxon>Gammaproteobacteria</taxon>
        <taxon>Oceanospirillales</taxon>
        <taxon>Halomonadaceae</taxon>
        <taxon>Bisbaumannia</taxon>
    </lineage>
</organism>
<dbReference type="AlphaFoldDB" id="A0A510XBS5"/>
<dbReference type="Proteomes" id="UP000321275">
    <property type="component" value="Unassembled WGS sequence"/>
</dbReference>
<accession>A0A510XBS5</accession>
<comment type="caution">
    <text evidence="1">The sequence shown here is derived from an EMBL/GenBank/DDBJ whole genome shotgun (WGS) entry which is preliminary data.</text>
</comment>
<protein>
    <submittedName>
        <fullName evidence="1">Uncharacterized protein</fullName>
    </submittedName>
</protein>
<dbReference type="EMBL" id="BJUK01000055">
    <property type="protein sequence ID" value="GEK48899.1"/>
    <property type="molecule type" value="Genomic_DNA"/>
</dbReference>
<name>A0A510XBS5_9GAMM</name>
<evidence type="ECO:0000313" key="1">
    <source>
        <dbReference type="EMBL" id="GEK48899.1"/>
    </source>
</evidence>
<gene>
    <name evidence="1" type="ORF">HPA02_31820</name>
</gene>